<evidence type="ECO:0000313" key="3">
    <source>
        <dbReference type="Proteomes" id="UP001501231"/>
    </source>
</evidence>
<protein>
    <submittedName>
        <fullName evidence="2">Uncharacterized protein</fullName>
    </submittedName>
</protein>
<name>A0ABN3K2T9_9ACTN</name>
<organism evidence="2 3">
    <name type="scientific">Actinomadura vinacea</name>
    <dbReference type="NCBI Taxonomy" id="115336"/>
    <lineage>
        <taxon>Bacteria</taxon>
        <taxon>Bacillati</taxon>
        <taxon>Actinomycetota</taxon>
        <taxon>Actinomycetes</taxon>
        <taxon>Streptosporangiales</taxon>
        <taxon>Thermomonosporaceae</taxon>
        <taxon>Actinomadura</taxon>
    </lineage>
</organism>
<comment type="caution">
    <text evidence="2">The sequence shown here is derived from an EMBL/GenBank/DDBJ whole genome shotgun (WGS) entry which is preliminary data.</text>
</comment>
<gene>
    <name evidence="2" type="ORF">GCM10010191_75530</name>
</gene>
<proteinExistence type="predicted"/>
<dbReference type="EMBL" id="BAAARW010000032">
    <property type="protein sequence ID" value="GAA2447215.1"/>
    <property type="molecule type" value="Genomic_DNA"/>
</dbReference>
<evidence type="ECO:0000313" key="2">
    <source>
        <dbReference type="EMBL" id="GAA2447215.1"/>
    </source>
</evidence>
<keyword evidence="3" id="KW-1185">Reference proteome</keyword>
<feature type="region of interest" description="Disordered" evidence="1">
    <location>
        <begin position="29"/>
        <end position="94"/>
    </location>
</feature>
<reference evidence="2 3" key="1">
    <citation type="journal article" date="2019" name="Int. J. Syst. Evol. Microbiol.">
        <title>The Global Catalogue of Microorganisms (GCM) 10K type strain sequencing project: providing services to taxonomists for standard genome sequencing and annotation.</title>
        <authorList>
            <consortium name="The Broad Institute Genomics Platform"/>
            <consortium name="The Broad Institute Genome Sequencing Center for Infectious Disease"/>
            <person name="Wu L."/>
            <person name="Ma J."/>
        </authorList>
    </citation>
    <scope>NUCLEOTIDE SEQUENCE [LARGE SCALE GENOMIC DNA]</scope>
    <source>
        <strain evidence="2 3">JCM 3325</strain>
    </source>
</reference>
<sequence>MASSWGCEGSDTVSLSLERTAVMVFNGDDIAPPVSVRPRLGPPAEPIAPAGLPRPDAPAGTAQPKSQKTPLCRPQSRPATSATMTSTNTSETAV</sequence>
<dbReference type="Proteomes" id="UP001501231">
    <property type="component" value="Unassembled WGS sequence"/>
</dbReference>
<accession>A0ABN3K2T9</accession>
<feature type="compositionally biased region" description="Low complexity" evidence="1">
    <location>
        <begin position="79"/>
        <end position="94"/>
    </location>
</feature>
<evidence type="ECO:0000256" key="1">
    <source>
        <dbReference type="SAM" id="MobiDB-lite"/>
    </source>
</evidence>